<evidence type="ECO:0000259" key="10">
    <source>
        <dbReference type="Pfam" id="PF01909"/>
    </source>
</evidence>
<dbReference type="GO" id="GO:0005524">
    <property type="term" value="F:ATP binding"/>
    <property type="evidence" value="ECO:0007669"/>
    <property type="project" value="UniProtKB-KW"/>
</dbReference>
<evidence type="ECO:0000256" key="3">
    <source>
        <dbReference type="ARBA" id="ARBA00022679"/>
    </source>
</evidence>
<name>A0A0W8E485_9ZZZZ</name>
<dbReference type="CDD" id="cd05403">
    <property type="entry name" value="NT_KNTase_like"/>
    <property type="match status" value="1"/>
</dbReference>
<dbReference type="InterPro" id="IPR052038">
    <property type="entry name" value="Type-VII_TA_antitoxin"/>
</dbReference>
<evidence type="ECO:0000256" key="4">
    <source>
        <dbReference type="ARBA" id="ARBA00022695"/>
    </source>
</evidence>
<evidence type="ECO:0000313" key="11">
    <source>
        <dbReference type="EMBL" id="KUG03444.1"/>
    </source>
</evidence>
<dbReference type="Gene3D" id="3.30.460.10">
    <property type="entry name" value="Beta Polymerase, domain 2"/>
    <property type="match status" value="1"/>
</dbReference>
<evidence type="ECO:0000256" key="7">
    <source>
        <dbReference type="ARBA" id="ARBA00022840"/>
    </source>
</evidence>
<proteinExistence type="inferred from homology"/>
<dbReference type="Pfam" id="PF01909">
    <property type="entry name" value="NTP_transf_2"/>
    <property type="match status" value="1"/>
</dbReference>
<keyword evidence="6" id="KW-0547">Nucleotide-binding</keyword>
<reference evidence="11" key="1">
    <citation type="journal article" date="2015" name="Proc. Natl. Acad. Sci. U.S.A.">
        <title>Networks of energetic and metabolic interactions define dynamics in microbial communities.</title>
        <authorList>
            <person name="Embree M."/>
            <person name="Liu J.K."/>
            <person name="Al-Bassam M.M."/>
            <person name="Zengler K."/>
        </authorList>
    </citation>
    <scope>NUCLEOTIDE SEQUENCE</scope>
</reference>
<evidence type="ECO:0000256" key="5">
    <source>
        <dbReference type="ARBA" id="ARBA00022723"/>
    </source>
</evidence>
<accession>A0A0W8E485</accession>
<keyword evidence="5" id="KW-0479">Metal-binding</keyword>
<evidence type="ECO:0000256" key="6">
    <source>
        <dbReference type="ARBA" id="ARBA00022741"/>
    </source>
</evidence>
<sequence>MNPLESIRAHMYELRKDYLVSRIGVFGSFARGEDTEASDVDILVEFSEPVDMFHFIRLQNHLTNIIGRKVDLATPQAIKPLIKDRVMQEVLYV</sequence>
<evidence type="ECO:0000256" key="8">
    <source>
        <dbReference type="ARBA" id="ARBA00022842"/>
    </source>
</evidence>
<feature type="domain" description="Polymerase nucleotidyl transferase" evidence="10">
    <location>
        <begin position="13"/>
        <end position="92"/>
    </location>
</feature>
<comment type="similarity">
    <text evidence="9">Belongs to the MntA antitoxin family.</text>
</comment>
<dbReference type="SUPFAM" id="SSF81301">
    <property type="entry name" value="Nucleotidyltransferase"/>
    <property type="match status" value="1"/>
</dbReference>
<organism evidence="11">
    <name type="scientific">hydrocarbon metagenome</name>
    <dbReference type="NCBI Taxonomy" id="938273"/>
    <lineage>
        <taxon>unclassified sequences</taxon>
        <taxon>metagenomes</taxon>
        <taxon>ecological metagenomes</taxon>
    </lineage>
</organism>
<dbReference type="PANTHER" id="PTHR33571">
    <property type="entry name" value="SSL8005 PROTEIN"/>
    <property type="match status" value="1"/>
</dbReference>
<keyword evidence="4" id="KW-0548">Nucleotidyltransferase</keyword>
<keyword evidence="3" id="KW-0808">Transferase</keyword>
<dbReference type="InterPro" id="IPR002934">
    <property type="entry name" value="Polymerase_NTP_transf_dom"/>
</dbReference>
<protein>
    <submittedName>
        <fullName evidence="11">Pap/25a core domain:dna polymerase, beta-like region</fullName>
    </submittedName>
</protein>
<comment type="cofactor">
    <cofactor evidence="1">
        <name>Mg(2+)</name>
        <dbReference type="ChEBI" id="CHEBI:18420"/>
    </cofactor>
</comment>
<dbReference type="EMBL" id="LNQE01001881">
    <property type="protein sequence ID" value="KUG03444.1"/>
    <property type="molecule type" value="Genomic_DNA"/>
</dbReference>
<comment type="caution">
    <text evidence="11">The sequence shown here is derived from an EMBL/GenBank/DDBJ whole genome shotgun (WGS) entry which is preliminary data.</text>
</comment>
<keyword evidence="8" id="KW-0460">Magnesium</keyword>
<dbReference type="PANTHER" id="PTHR33571:SF14">
    <property type="entry name" value="PROTEIN ADENYLYLTRANSFERASE MJ0435-RELATED"/>
    <property type="match status" value="1"/>
</dbReference>
<keyword evidence="7" id="KW-0067">ATP-binding</keyword>
<dbReference type="AlphaFoldDB" id="A0A0W8E485"/>
<dbReference type="GO" id="GO:0016779">
    <property type="term" value="F:nucleotidyltransferase activity"/>
    <property type="evidence" value="ECO:0007669"/>
    <property type="project" value="UniProtKB-KW"/>
</dbReference>
<evidence type="ECO:0000256" key="2">
    <source>
        <dbReference type="ARBA" id="ARBA00022649"/>
    </source>
</evidence>
<evidence type="ECO:0000256" key="9">
    <source>
        <dbReference type="ARBA" id="ARBA00038276"/>
    </source>
</evidence>
<gene>
    <name evidence="11" type="ORF">ASZ90_019146</name>
</gene>
<dbReference type="InterPro" id="IPR043519">
    <property type="entry name" value="NT_sf"/>
</dbReference>
<dbReference type="GO" id="GO:0046872">
    <property type="term" value="F:metal ion binding"/>
    <property type="evidence" value="ECO:0007669"/>
    <property type="project" value="UniProtKB-KW"/>
</dbReference>
<evidence type="ECO:0000256" key="1">
    <source>
        <dbReference type="ARBA" id="ARBA00001946"/>
    </source>
</evidence>
<keyword evidence="2" id="KW-1277">Toxin-antitoxin system</keyword>